<comment type="similarity">
    <text evidence="2 9">Belongs to the class-I pyridine nucleotide-disulfide oxidoreductase family.</text>
</comment>
<evidence type="ECO:0000256" key="9">
    <source>
        <dbReference type="RuleBase" id="RU003691"/>
    </source>
</evidence>
<feature type="domain" description="Pyridine nucleotide-disulphide oxidoreductase dimerisation" evidence="11">
    <location>
        <begin position="563"/>
        <end position="671"/>
    </location>
</feature>
<keyword evidence="10" id="KW-1133">Transmembrane helix</keyword>
<keyword evidence="15" id="KW-1185">Reference proteome</keyword>
<keyword evidence="10" id="KW-0812">Transmembrane</keyword>
<organism evidence="14 15">
    <name type="scientific">Bosea vaviloviae</name>
    <dbReference type="NCBI Taxonomy" id="1526658"/>
    <lineage>
        <taxon>Bacteria</taxon>
        <taxon>Pseudomonadati</taxon>
        <taxon>Pseudomonadota</taxon>
        <taxon>Alphaproteobacteria</taxon>
        <taxon>Hyphomicrobiales</taxon>
        <taxon>Boseaceae</taxon>
        <taxon>Bosea</taxon>
    </lineage>
</organism>
<evidence type="ECO:0000256" key="2">
    <source>
        <dbReference type="ARBA" id="ARBA00007532"/>
    </source>
</evidence>
<dbReference type="Gene3D" id="3.30.390.30">
    <property type="match status" value="1"/>
</dbReference>
<dbReference type="SUPFAM" id="SSF55424">
    <property type="entry name" value="FAD/NAD-linked reductases, dimerisation (C-terminal) domain"/>
    <property type="match status" value="1"/>
</dbReference>
<dbReference type="SUPFAM" id="SSF51905">
    <property type="entry name" value="FAD/NAD(P)-binding domain"/>
    <property type="match status" value="1"/>
</dbReference>
<feature type="transmembrane region" description="Helical" evidence="10">
    <location>
        <begin position="179"/>
        <end position="200"/>
    </location>
</feature>
<feature type="transmembrane region" description="Helical" evidence="10">
    <location>
        <begin position="220"/>
        <end position="240"/>
    </location>
</feature>
<evidence type="ECO:0000256" key="7">
    <source>
        <dbReference type="ARBA" id="ARBA00023157"/>
    </source>
</evidence>
<evidence type="ECO:0000313" key="15">
    <source>
        <dbReference type="Proteomes" id="UP000037822"/>
    </source>
</evidence>
<evidence type="ECO:0000259" key="11">
    <source>
        <dbReference type="Pfam" id="PF02852"/>
    </source>
</evidence>
<evidence type="ECO:0000256" key="4">
    <source>
        <dbReference type="ARBA" id="ARBA00022827"/>
    </source>
</evidence>
<evidence type="ECO:0000259" key="12">
    <source>
        <dbReference type="Pfam" id="PF07992"/>
    </source>
</evidence>
<dbReference type="EMBL" id="LGSZ01000095">
    <property type="protein sequence ID" value="KPH73785.1"/>
    <property type="molecule type" value="Genomic_DNA"/>
</dbReference>
<dbReference type="AlphaFoldDB" id="A0A0N1EYG1"/>
<dbReference type="InterPro" id="IPR004099">
    <property type="entry name" value="Pyr_nucl-diS_OxRdtase_dimer"/>
</dbReference>
<protein>
    <submittedName>
        <fullName evidence="14">Pyridine nucleotide-disulfide oxidoreductase</fullName>
    </submittedName>
</protein>
<evidence type="ECO:0000256" key="3">
    <source>
        <dbReference type="ARBA" id="ARBA00022630"/>
    </source>
</evidence>
<dbReference type="PATRIC" id="fig|1526658.3.peg.4944"/>
<dbReference type="PRINTS" id="PR00368">
    <property type="entry name" value="FADPNR"/>
</dbReference>
<dbReference type="PROSITE" id="PS00076">
    <property type="entry name" value="PYRIDINE_REDOX_1"/>
    <property type="match status" value="1"/>
</dbReference>
<dbReference type="Proteomes" id="UP000037822">
    <property type="component" value="Unassembled WGS sequence"/>
</dbReference>
<evidence type="ECO:0000256" key="1">
    <source>
        <dbReference type="ARBA" id="ARBA00001974"/>
    </source>
</evidence>
<keyword evidence="8 9" id="KW-0676">Redox-active center</keyword>
<dbReference type="GO" id="GO:0016668">
    <property type="term" value="F:oxidoreductase activity, acting on a sulfur group of donors, NAD(P) as acceptor"/>
    <property type="evidence" value="ECO:0007669"/>
    <property type="project" value="InterPro"/>
</dbReference>
<evidence type="ECO:0000256" key="6">
    <source>
        <dbReference type="ARBA" id="ARBA00023002"/>
    </source>
</evidence>
<evidence type="ECO:0000256" key="10">
    <source>
        <dbReference type="SAM" id="Phobius"/>
    </source>
</evidence>
<dbReference type="Pfam" id="PF02852">
    <property type="entry name" value="Pyr_redox_dim"/>
    <property type="match status" value="1"/>
</dbReference>
<dbReference type="Pfam" id="PF09335">
    <property type="entry name" value="VTT_dom"/>
    <property type="match status" value="1"/>
</dbReference>
<keyword evidence="5" id="KW-0521">NADP</keyword>
<feature type="domain" description="VTT" evidence="13">
    <location>
        <begin position="49"/>
        <end position="163"/>
    </location>
</feature>
<keyword evidence="6 9" id="KW-0560">Oxidoreductase</keyword>
<sequence>MFQDRLPTFDDLKTHLDTLLAQVEQRPIGFRLAFFVAYLAIAALSLPIASLMTLAAGALFGLVEGTLLASFASGLGALLAFLATRYLFRDGLRRRFAKPFRAIDDGIARDGRLYLFSLRTIPVFPFFLVNIVMGLTRIRAWTFYWVSQLGMFPATLLYVNAGAQLAEIDQPSDIASPGVLASFALLGIFPWLSKVAFSLYRRRALYAPFTRPERFDRNVVVIGAGAAGLVSAYVIAAARAKVTLVEAHKMGGDCLNYGCVPSKALIASAKLAHRIRHAGRYGLVAAPASVDFRATMARIREVIATIEPHDSVARYTQLGVDVVAGHARIRDPWTVEIARTDGEAQVLTTRAIIVATGARPFVPPLPGIAESGYVTSDTLWERFSGRDAAPERLVILGGGPIGVELAQAFSRLGSRVTLVEMGARLLAREDDEVSAFAKATLEAEGITVLTGHEALACEGSGASKALLVERDGVREKLPFDEFICAVGRSARLSGFGLEELGIPTGRTIETNAWLQTKFPNILAAGDVAGPFQLTHAAAHQAWYASVNALFGDLHAFKADYRVMPAVTFLDPEIARVGVNEREARDNGLRFEVTRYDLTELDRAVADAARRGFVKVLTSEGGDTILGATIVGDHAGEMIAEFALAMRHGLGLKKILSTVHAYPTYPEAAKYAAGAWQRAHVPHRLLALVARFHRWRRG</sequence>
<dbReference type="InterPro" id="IPR012999">
    <property type="entry name" value="Pyr_OxRdtase_I_AS"/>
</dbReference>
<dbReference type="InterPro" id="IPR023753">
    <property type="entry name" value="FAD/NAD-binding_dom"/>
</dbReference>
<proteinExistence type="inferred from homology"/>
<dbReference type="PRINTS" id="PR00411">
    <property type="entry name" value="PNDRDTASEI"/>
</dbReference>
<feature type="transmembrane region" description="Helical" evidence="10">
    <location>
        <begin position="141"/>
        <end position="159"/>
    </location>
</feature>
<dbReference type="FunFam" id="3.30.390.30:FF:000001">
    <property type="entry name" value="Dihydrolipoyl dehydrogenase"/>
    <property type="match status" value="1"/>
</dbReference>
<keyword evidence="4 9" id="KW-0274">FAD</keyword>
<comment type="cofactor">
    <cofactor evidence="1">
        <name>FAD</name>
        <dbReference type="ChEBI" id="CHEBI:57692"/>
    </cofactor>
</comment>
<dbReference type="GO" id="GO:0050660">
    <property type="term" value="F:flavin adenine dinucleotide binding"/>
    <property type="evidence" value="ECO:0007669"/>
    <property type="project" value="TreeGrafter"/>
</dbReference>
<gene>
    <name evidence="14" type="ORF">AE618_26975</name>
</gene>
<feature type="domain" description="FAD/NAD(P)-binding" evidence="12">
    <location>
        <begin position="218"/>
        <end position="541"/>
    </location>
</feature>
<dbReference type="PANTHER" id="PTHR43014">
    <property type="entry name" value="MERCURIC REDUCTASE"/>
    <property type="match status" value="1"/>
</dbReference>
<dbReference type="PANTHER" id="PTHR43014:SF2">
    <property type="entry name" value="MERCURIC REDUCTASE"/>
    <property type="match status" value="1"/>
</dbReference>
<dbReference type="GO" id="GO:0003955">
    <property type="term" value="F:NAD(P)H dehydrogenase (quinone) activity"/>
    <property type="evidence" value="ECO:0007669"/>
    <property type="project" value="TreeGrafter"/>
</dbReference>
<keyword evidence="10" id="KW-0472">Membrane</keyword>
<dbReference type="InterPro" id="IPR032816">
    <property type="entry name" value="VTT_dom"/>
</dbReference>
<evidence type="ECO:0000256" key="8">
    <source>
        <dbReference type="ARBA" id="ARBA00023284"/>
    </source>
</evidence>
<keyword evidence="7" id="KW-1015">Disulfide bond</keyword>
<reference evidence="14 15" key="1">
    <citation type="submission" date="2015-07" db="EMBL/GenBank/DDBJ databases">
        <title>Whole genome sequencing of Bosea vaviloviae isolated from cave pool.</title>
        <authorList>
            <person name="Tan N.E.H."/>
            <person name="Lee Y.P."/>
            <person name="Gan H.M."/>
            <person name="Barton H."/>
            <person name="Savka M.A."/>
        </authorList>
    </citation>
    <scope>NUCLEOTIDE SEQUENCE [LARGE SCALE GENOMIC DNA]</scope>
    <source>
        <strain evidence="14 15">SD260</strain>
    </source>
</reference>
<evidence type="ECO:0000259" key="13">
    <source>
        <dbReference type="Pfam" id="PF09335"/>
    </source>
</evidence>
<feature type="transmembrane region" description="Helical" evidence="10">
    <location>
        <begin position="32"/>
        <end position="60"/>
    </location>
</feature>
<keyword evidence="3 9" id="KW-0285">Flavoprotein</keyword>
<name>A0A0N1EYG1_9HYPH</name>
<feature type="transmembrane region" description="Helical" evidence="10">
    <location>
        <begin position="66"/>
        <end position="88"/>
    </location>
</feature>
<dbReference type="InterPro" id="IPR016156">
    <property type="entry name" value="FAD/NAD-linked_Rdtase_dimer_sf"/>
</dbReference>
<dbReference type="InterPro" id="IPR036188">
    <property type="entry name" value="FAD/NAD-bd_sf"/>
</dbReference>
<dbReference type="Gene3D" id="3.50.50.60">
    <property type="entry name" value="FAD/NAD(P)-binding domain"/>
    <property type="match status" value="2"/>
</dbReference>
<evidence type="ECO:0000313" key="14">
    <source>
        <dbReference type="EMBL" id="KPH73785.1"/>
    </source>
</evidence>
<evidence type="ECO:0000256" key="5">
    <source>
        <dbReference type="ARBA" id="ARBA00022857"/>
    </source>
</evidence>
<comment type="caution">
    <text evidence="14">The sequence shown here is derived from an EMBL/GenBank/DDBJ whole genome shotgun (WGS) entry which is preliminary data.</text>
</comment>
<accession>A0A0N1EYG1</accession>
<dbReference type="Pfam" id="PF07992">
    <property type="entry name" value="Pyr_redox_2"/>
    <property type="match status" value="1"/>
</dbReference>